<sequence length="354" mass="38094">GSQQRASEVVPRGGGHRPSDRSPLAGPAGAIRRRAGLPPPRLAGPAARAVRLRDRSMGGDRARRSAGGRAALRARDEPADGHARGGTALLGPLPARGGRRGGWACPRRPRRHDRRERPRRRRSRRGAHDDPRAPGCLSAPVPPPRPPARRRSGGGGRALRQGPGPPRHRQGAPVGGDGRPSPRPSGARRLLRTAPAPSPRARRADPAEVVHPALRGALRRRPGVRLPRPLAAPDDRRGGVPVSWRDADLQVRGLGPRPPRQATQQRAVHGRHRVGMRERAAAARPRPHGLRQPRPAGVQAQLGSRGGAARLHLSAAARAARRRIAARVDGRRHPHAAARLRWARRDGALRALRL</sequence>
<organism evidence="2">
    <name type="scientific">uncultured Solirubrobacteraceae bacterium</name>
    <dbReference type="NCBI Taxonomy" id="1162706"/>
    <lineage>
        <taxon>Bacteria</taxon>
        <taxon>Bacillati</taxon>
        <taxon>Actinomycetota</taxon>
        <taxon>Thermoleophilia</taxon>
        <taxon>Solirubrobacterales</taxon>
        <taxon>Solirubrobacteraceae</taxon>
        <taxon>environmental samples</taxon>
    </lineage>
</organism>
<dbReference type="AlphaFoldDB" id="A0A6J4SDG1"/>
<name>A0A6J4SDG1_9ACTN</name>
<gene>
    <name evidence="2" type="ORF">AVDCRST_MAG38-2941</name>
</gene>
<feature type="non-terminal residue" evidence="2">
    <location>
        <position position="354"/>
    </location>
</feature>
<feature type="compositionally biased region" description="Basic residues" evidence="1">
    <location>
        <begin position="107"/>
        <end position="125"/>
    </location>
</feature>
<evidence type="ECO:0000313" key="2">
    <source>
        <dbReference type="EMBL" id="CAA9496277.1"/>
    </source>
</evidence>
<feature type="region of interest" description="Disordered" evidence="1">
    <location>
        <begin position="1"/>
        <end position="275"/>
    </location>
</feature>
<evidence type="ECO:0000256" key="1">
    <source>
        <dbReference type="SAM" id="MobiDB-lite"/>
    </source>
</evidence>
<feature type="non-terminal residue" evidence="2">
    <location>
        <position position="1"/>
    </location>
</feature>
<feature type="compositionally biased region" description="Basic and acidic residues" evidence="1">
    <location>
        <begin position="73"/>
        <end position="83"/>
    </location>
</feature>
<dbReference type="EMBL" id="CADCVJ010000240">
    <property type="protein sequence ID" value="CAA9496277.1"/>
    <property type="molecule type" value="Genomic_DNA"/>
</dbReference>
<protein>
    <submittedName>
        <fullName evidence="2">Uncharacterized protein</fullName>
    </submittedName>
</protein>
<feature type="compositionally biased region" description="Low complexity" evidence="1">
    <location>
        <begin position="184"/>
        <end position="195"/>
    </location>
</feature>
<feature type="compositionally biased region" description="Basic and acidic residues" evidence="1">
    <location>
        <begin position="51"/>
        <end position="63"/>
    </location>
</feature>
<feature type="compositionally biased region" description="Low complexity" evidence="1">
    <location>
        <begin position="85"/>
        <end position="106"/>
    </location>
</feature>
<accession>A0A6J4SDG1</accession>
<proteinExistence type="predicted"/>
<reference evidence="2" key="1">
    <citation type="submission" date="2020-02" db="EMBL/GenBank/DDBJ databases">
        <authorList>
            <person name="Meier V. D."/>
        </authorList>
    </citation>
    <scope>NUCLEOTIDE SEQUENCE</scope>
    <source>
        <strain evidence="2">AVDCRST_MAG38</strain>
    </source>
</reference>